<sequence>MDLKILYLILLSALTNVAFTFESTGSRGRVKRAVWNNGREDHKFNKGYSSPSVVKSGRDKREAHWGHDDDEKTINDHKYEHDYHYDHGSPLNNDHYGGYYSVRYVHSHKEKDKTKHGCKYGDCNYDGYHFDDGFEYKYGDDDEDGHRGYNEEYNFDHDHHNDDINDYGPHHYAYPQSHSNYDKDYSGYVGDYYYSHREPHHFVFSHNY</sequence>
<evidence type="ECO:0000256" key="1">
    <source>
        <dbReference type="SAM" id="MobiDB-lite"/>
    </source>
</evidence>
<dbReference type="GeneID" id="108625423"/>
<dbReference type="KEGG" id="ccal:108625423"/>
<feature type="region of interest" description="Disordered" evidence="1">
    <location>
        <begin position="46"/>
        <end position="71"/>
    </location>
</feature>
<dbReference type="Proteomes" id="UP000694925">
    <property type="component" value="Unplaced"/>
</dbReference>
<feature type="chain" id="PRO_5042519475" evidence="2">
    <location>
        <begin position="21"/>
        <end position="208"/>
    </location>
</feature>
<feature type="compositionally biased region" description="Basic and acidic residues" evidence="1">
    <location>
        <begin position="56"/>
        <end position="71"/>
    </location>
</feature>
<evidence type="ECO:0000313" key="4">
    <source>
        <dbReference type="RefSeq" id="XP_026669793.1"/>
    </source>
</evidence>
<feature type="signal peptide" evidence="2">
    <location>
        <begin position="1"/>
        <end position="20"/>
    </location>
</feature>
<reference evidence="4" key="1">
    <citation type="submission" date="2025-08" db="UniProtKB">
        <authorList>
            <consortium name="RefSeq"/>
        </authorList>
    </citation>
    <scope>IDENTIFICATION</scope>
    <source>
        <tissue evidence="4">Whole body</tissue>
    </source>
</reference>
<gene>
    <name evidence="4" type="primary">LOC108625423</name>
</gene>
<proteinExistence type="predicted"/>
<dbReference type="AlphaFoldDB" id="A0AAJ7S1P6"/>
<organism evidence="3 4">
    <name type="scientific">Ceratina calcarata</name>
    <dbReference type="NCBI Taxonomy" id="156304"/>
    <lineage>
        <taxon>Eukaryota</taxon>
        <taxon>Metazoa</taxon>
        <taxon>Ecdysozoa</taxon>
        <taxon>Arthropoda</taxon>
        <taxon>Hexapoda</taxon>
        <taxon>Insecta</taxon>
        <taxon>Pterygota</taxon>
        <taxon>Neoptera</taxon>
        <taxon>Endopterygota</taxon>
        <taxon>Hymenoptera</taxon>
        <taxon>Apocrita</taxon>
        <taxon>Aculeata</taxon>
        <taxon>Apoidea</taxon>
        <taxon>Anthophila</taxon>
        <taxon>Apidae</taxon>
        <taxon>Ceratina</taxon>
        <taxon>Zadontomerus</taxon>
    </lineage>
</organism>
<evidence type="ECO:0000313" key="3">
    <source>
        <dbReference type="Proteomes" id="UP000694925"/>
    </source>
</evidence>
<evidence type="ECO:0000256" key="2">
    <source>
        <dbReference type="SAM" id="SignalP"/>
    </source>
</evidence>
<name>A0AAJ7S1P6_9HYME</name>
<keyword evidence="2" id="KW-0732">Signal</keyword>
<protein>
    <submittedName>
        <fullName evidence="4">Histidine-rich glycoprotein-like</fullName>
    </submittedName>
</protein>
<keyword evidence="3" id="KW-1185">Reference proteome</keyword>
<accession>A0AAJ7S1P6</accession>
<dbReference type="RefSeq" id="XP_026669793.1">
    <property type="nucleotide sequence ID" value="XM_026813992.1"/>
</dbReference>